<comment type="subcellular location">
    <subcellularLocation>
        <location evidence="2">Nucleus</location>
    </subcellularLocation>
</comment>
<dbReference type="InterPro" id="IPR007881">
    <property type="entry name" value="UNC-50"/>
</dbReference>
<feature type="compositionally biased region" description="Basic and acidic residues" evidence="3">
    <location>
        <begin position="358"/>
        <end position="370"/>
    </location>
</feature>
<dbReference type="PROSITE" id="PS51015">
    <property type="entry name" value="YDG"/>
    <property type="match status" value="1"/>
</dbReference>
<feature type="compositionally biased region" description="Acidic residues" evidence="3">
    <location>
        <begin position="371"/>
        <end position="387"/>
    </location>
</feature>
<dbReference type="PANTHER" id="PTHR14140">
    <property type="entry name" value="E3 UBIQUITIN-PROTEIN LIGASE UHRF-RELATED"/>
    <property type="match status" value="1"/>
</dbReference>
<name>A0A8H7LXZ9_9AGAM</name>
<evidence type="ECO:0000256" key="1">
    <source>
        <dbReference type="ARBA" id="ARBA00023242"/>
    </source>
</evidence>
<evidence type="ECO:0000313" key="6">
    <source>
        <dbReference type="EMBL" id="KAF8750281.1"/>
    </source>
</evidence>
<dbReference type="InterPro" id="IPR045134">
    <property type="entry name" value="UHRF1/2-like"/>
</dbReference>
<feature type="transmembrane region" description="Helical" evidence="4">
    <location>
        <begin position="603"/>
        <end position="622"/>
    </location>
</feature>
<proteinExistence type="predicted"/>
<feature type="region of interest" description="Disordered" evidence="3">
    <location>
        <begin position="307"/>
        <end position="513"/>
    </location>
</feature>
<organism evidence="6 7">
    <name type="scientific">Rhizoctonia solani</name>
    <dbReference type="NCBI Taxonomy" id="456999"/>
    <lineage>
        <taxon>Eukaryota</taxon>
        <taxon>Fungi</taxon>
        <taxon>Dikarya</taxon>
        <taxon>Basidiomycota</taxon>
        <taxon>Agaricomycotina</taxon>
        <taxon>Agaricomycetes</taxon>
        <taxon>Cantharellales</taxon>
        <taxon>Ceratobasidiaceae</taxon>
        <taxon>Rhizoctonia</taxon>
    </lineage>
</organism>
<feature type="transmembrane region" description="Helical" evidence="4">
    <location>
        <begin position="522"/>
        <end position="545"/>
    </location>
</feature>
<comment type="caution">
    <text evidence="6">The sequence shown here is derived from an EMBL/GenBank/DDBJ whole genome shotgun (WGS) entry which is preliminary data.</text>
</comment>
<evidence type="ECO:0000256" key="4">
    <source>
        <dbReference type="SAM" id="Phobius"/>
    </source>
</evidence>
<dbReference type="InterPro" id="IPR036987">
    <property type="entry name" value="SRA-YDG_sf"/>
</dbReference>
<evidence type="ECO:0000313" key="7">
    <source>
        <dbReference type="Proteomes" id="UP000614334"/>
    </source>
</evidence>
<feature type="region of interest" description="Disordered" evidence="3">
    <location>
        <begin position="1"/>
        <end position="132"/>
    </location>
</feature>
<feature type="compositionally biased region" description="Low complexity" evidence="3">
    <location>
        <begin position="446"/>
        <end position="456"/>
    </location>
</feature>
<dbReference type="InterPro" id="IPR003105">
    <property type="entry name" value="SRA_YDG"/>
</dbReference>
<feature type="transmembrane region" description="Helical" evidence="4">
    <location>
        <begin position="552"/>
        <end position="575"/>
    </location>
</feature>
<feature type="compositionally biased region" description="Basic and acidic residues" evidence="3">
    <location>
        <begin position="399"/>
        <end position="427"/>
    </location>
</feature>
<evidence type="ECO:0000259" key="5">
    <source>
        <dbReference type="PROSITE" id="PS51015"/>
    </source>
</evidence>
<feature type="compositionally biased region" description="Acidic residues" evidence="3">
    <location>
        <begin position="120"/>
        <end position="130"/>
    </location>
</feature>
<feature type="compositionally biased region" description="Basic residues" evidence="3">
    <location>
        <begin position="40"/>
        <end position="55"/>
    </location>
</feature>
<feature type="compositionally biased region" description="Acidic residues" evidence="3">
    <location>
        <begin position="470"/>
        <end position="483"/>
    </location>
</feature>
<feature type="compositionally biased region" description="Basic and acidic residues" evidence="3">
    <location>
        <begin position="96"/>
        <end position="119"/>
    </location>
</feature>
<keyword evidence="4" id="KW-0472">Membrane</keyword>
<dbReference type="Gene3D" id="2.30.280.10">
    <property type="entry name" value="SRA-YDG"/>
    <property type="match status" value="1"/>
</dbReference>
<dbReference type="GO" id="GO:0005634">
    <property type="term" value="C:nucleus"/>
    <property type="evidence" value="ECO:0007669"/>
    <property type="project" value="UniProtKB-SubCell"/>
</dbReference>
<keyword evidence="4" id="KW-0812">Transmembrane</keyword>
<gene>
    <name evidence="6" type="ORF">RHS01_09477</name>
</gene>
<protein>
    <submittedName>
        <fullName evidence="6">SAD/SRA domain</fullName>
    </submittedName>
</protein>
<dbReference type="PANTHER" id="PTHR14140:SF27">
    <property type="entry name" value="OS04G0289800 PROTEIN"/>
    <property type="match status" value="1"/>
</dbReference>
<dbReference type="AlphaFoldDB" id="A0A8H7LXZ9"/>
<dbReference type="Proteomes" id="UP000614334">
    <property type="component" value="Unassembled WGS sequence"/>
</dbReference>
<keyword evidence="1 2" id="KW-0539">Nucleus</keyword>
<dbReference type="Pfam" id="PF02182">
    <property type="entry name" value="SAD_SRA"/>
    <property type="match status" value="1"/>
</dbReference>
<reference evidence="6" key="1">
    <citation type="submission" date="2020-09" db="EMBL/GenBank/DDBJ databases">
        <title>Comparative genome analyses of four rice-infecting Rhizoctonia solani isolates reveal extensive enrichment of homogalacturonan modification genes.</title>
        <authorList>
            <person name="Lee D.-Y."/>
            <person name="Jeon J."/>
            <person name="Kim K.-T."/>
            <person name="Cheong K."/>
            <person name="Song H."/>
            <person name="Choi G."/>
            <person name="Ko J."/>
            <person name="Opiyo S.O."/>
            <person name="Zuo S."/>
            <person name="Madhav S."/>
            <person name="Lee Y.-H."/>
            <person name="Wang G.-L."/>
        </authorList>
    </citation>
    <scope>NUCLEOTIDE SEQUENCE</scope>
    <source>
        <strain evidence="6">AG1-IA B2</strain>
    </source>
</reference>
<dbReference type="InterPro" id="IPR015947">
    <property type="entry name" value="PUA-like_sf"/>
</dbReference>
<keyword evidence="4" id="KW-1133">Transmembrane helix</keyword>
<evidence type="ECO:0000256" key="2">
    <source>
        <dbReference type="PROSITE-ProRule" id="PRU00358"/>
    </source>
</evidence>
<dbReference type="GO" id="GO:0044027">
    <property type="term" value="P:negative regulation of gene expression via chromosomal CpG island methylation"/>
    <property type="evidence" value="ECO:0007669"/>
    <property type="project" value="TreeGrafter"/>
</dbReference>
<feature type="compositionally biased region" description="Acidic residues" evidence="3">
    <location>
        <begin position="341"/>
        <end position="357"/>
    </location>
</feature>
<dbReference type="SUPFAM" id="SSF88697">
    <property type="entry name" value="PUA domain-like"/>
    <property type="match status" value="1"/>
</dbReference>
<feature type="domain" description="YDG" evidence="5">
    <location>
        <begin position="149"/>
        <end position="305"/>
    </location>
</feature>
<feature type="transmembrane region" description="Helical" evidence="4">
    <location>
        <begin position="634"/>
        <end position="652"/>
    </location>
</feature>
<dbReference type="GO" id="GO:0016567">
    <property type="term" value="P:protein ubiquitination"/>
    <property type="evidence" value="ECO:0007669"/>
    <property type="project" value="TreeGrafter"/>
</dbReference>
<sequence>MPKASGGVDNETEPYAPEDGLSSGVAAGFAVLGIDEPKPKPKPKAKKAPKPKVTKPKAEAEADEDGDGDEETPERDGKGTRRSARNAGKPVVSYAKDGEGIVDRSKMPKMVSRPDKQWNEDDSDQGEDEEGKVRVNKLVGRVHDPKTFGLIPGVSIGSWWETRAECSAAAIHAPFVAGISGGPEGAYSVALSGGYDDDIDMGDAFTYTGSGGRDLKGTAKNPKNLRTAPQSSHQSFEHSFNKALKVSSETRKPVRVIRDSSSRAPHTDWMDCRYRYDGLYIVERAWMDRGNNPKGWKVCKFAFRRIPGQPPVPVQGKTPKASSASEDLDMNEETDGQKSEEETEAQGETEADDDKEEDEKKPKNAKAKVEEEPESEEKEAEEEETEEEKPAPKKRGRQSKVEATESVVEDKPKRGRKPEPKPKRGEEPEPEEDQPAIRRSARAKSKVQSEPESSEPVSKRGRMPKAKSEGEDENENEEEEEESVPPAKKSKVEEDPKKRGSGRPTRNKKLETKNTWARDDPAILWLVSAALCVSAVAWGLVYSLTPFEIVKLALLMVIRDFVLSGALVATIVWGFSNTLLLSPSQSPPTKVEWAYTFDVHTNAFFPVFLILHGLQLVLLPVVSRDGWIWMWMGNSVWVVGLTMYVYVTYLGLNALPFLIRTELLLFPLLPLFAAYAVSLLGFNVARWALQVYFGS</sequence>
<dbReference type="Pfam" id="PF05216">
    <property type="entry name" value="UNC-50"/>
    <property type="match status" value="1"/>
</dbReference>
<accession>A0A8H7LXZ9</accession>
<feature type="compositionally biased region" description="Acidic residues" evidence="3">
    <location>
        <begin position="61"/>
        <end position="73"/>
    </location>
</feature>
<dbReference type="GO" id="GO:0061630">
    <property type="term" value="F:ubiquitin protein ligase activity"/>
    <property type="evidence" value="ECO:0007669"/>
    <property type="project" value="TreeGrafter"/>
</dbReference>
<dbReference type="EMBL" id="JACYCF010000021">
    <property type="protein sequence ID" value="KAF8750281.1"/>
    <property type="molecule type" value="Genomic_DNA"/>
</dbReference>
<dbReference type="SMART" id="SM00466">
    <property type="entry name" value="SRA"/>
    <property type="match status" value="1"/>
</dbReference>
<evidence type="ECO:0000256" key="3">
    <source>
        <dbReference type="SAM" id="MobiDB-lite"/>
    </source>
</evidence>
<feature type="transmembrane region" description="Helical" evidence="4">
    <location>
        <begin position="664"/>
        <end position="685"/>
    </location>
</feature>